<keyword evidence="2" id="KW-1185">Reference proteome</keyword>
<name>A0ABP8E6E3_9MICO</name>
<proteinExistence type="predicted"/>
<protein>
    <submittedName>
        <fullName evidence="1">Uncharacterized protein</fullName>
    </submittedName>
</protein>
<gene>
    <name evidence="1" type="ORF">GCM10022256_34190</name>
</gene>
<dbReference type="RefSeq" id="WP_344798450.1">
    <property type="nucleotide sequence ID" value="NZ_BAABAU010000007.1"/>
</dbReference>
<sequence>MPTITTSGRIIAARLATVTALDRAVHLPAADRAQLHLRLLNVSSAASEHRLTEAEAVAAFDAIRERLAPAV</sequence>
<accession>A0ABP8E6E3</accession>
<reference evidence="2" key="1">
    <citation type="journal article" date="2019" name="Int. J. Syst. Evol. Microbiol.">
        <title>The Global Catalogue of Microorganisms (GCM) 10K type strain sequencing project: providing services to taxonomists for standard genome sequencing and annotation.</title>
        <authorList>
            <consortium name="The Broad Institute Genomics Platform"/>
            <consortium name="The Broad Institute Genome Sequencing Center for Infectious Disease"/>
            <person name="Wu L."/>
            <person name="Ma J."/>
        </authorList>
    </citation>
    <scope>NUCLEOTIDE SEQUENCE [LARGE SCALE GENOMIC DNA]</scope>
    <source>
        <strain evidence="2">JCM 17442</strain>
    </source>
</reference>
<evidence type="ECO:0000313" key="2">
    <source>
        <dbReference type="Proteomes" id="UP001501594"/>
    </source>
</evidence>
<dbReference type="EMBL" id="BAABAU010000007">
    <property type="protein sequence ID" value="GAA4267807.1"/>
    <property type="molecule type" value="Genomic_DNA"/>
</dbReference>
<dbReference type="Proteomes" id="UP001501594">
    <property type="component" value="Unassembled WGS sequence"/>
</dbReference>
<organism evidence="1 2">
    <name type="scientific">Frondihabitans peucedani</name>
    <dbReference type="NCBI Taxonomy" id="598626"/>
    <lineage>
        <taxon>Bacteria</taxon>
        <taxon>Bacillati</taxon>
        <taxon>Actinomycetota</taxon>
        <taxon>Actinomycetes</taxon>
        <taxon>Micrococcales</taxon>
        <taxon>Microbacteriaceae</taxon>
        <taxon>Frondihabitans</taxon>
    </lineage>
</organism>
<evidence type="ECO:0000313" key="1">
    <source>
        <dbReference type="EMBL" id="GAA4267807.1"/>
    </source>
</evidence>
<comment type="caution">
    <text evidence="1">The sequence shown here is derived from an EMBL/GenBank/DDBJ whole genome shotgun (WGS) entry which is preliminary data.</text>
</comment>